<proteinExistence type="predicted"/>
<feature type="domain" description="Nudix hydrolase" evidence="7">
    <location>
        <begin position="52"/>
        <end position="194"/>
    </location>
</feature>
<keyword evidence="3" id="KW-0479">Metal-binding</keyword>
<evidence type="ECO:0000256" key="1">
    <source>
        <dbReference type="ARBA" id="ARBA00001936"/>
    </source>
</evidence>
<evidence type="ECO:0000256" key="3">
    <source>
        <dbReference type="ARBA" id="ARBA00022723"/>
    </source>
</evidence>
<dbReference type="GO" id="GO:0015938">
    <property type="term" value="P:coenzyme A catabolic process"/>
    <property type="evidence" value="ECO:0007669"/>
    <property type="project" value="TreeGrafter"/>
</dbReference>
<accession>A0A1X7VMJ5</accession>
<comment type="cofactor">
    <cofactor evidence="2">
        <name>Mg(2+)</name>
        <dbReference type="ChEBI" id="CHEBI:18420"/>
    </cofactor>
</comment>
<comment type="cofactor">
    <cofactor evidence="1">
        <name>Mn(2+)</name>
        <dbReference type="ChEBI" id="CHEBI:29035"/>
    </cofactor>
</comment>
<evidence type="ECO:0000313" key="8">
    <source>
        <dbReference type="EnsemblMetazoa" id="Aqu2.1.40623_001"/>
    </source>
</evidence>
<dbReference type="InterPro" id="IPR015797">
    <property type="entry name" value="NUDIX_hydrolase-like_dom_sf"/>
</dbReference>
<dbReference type="Gene3D" id="3.90.79.10">
    <property type="entry name" value="Nucleoside Triphosphate Pyrophosphohydrolase"/>
    <property type="match status" value="1"/>
</dbReference>
<dbReference type="Pfam" id="PF00293">
    <property type="entry name" value="NUDIX"/>
    <property type="match status" value="1"/>
</dbReference>
<evidence type="ECO:0000259" key="7">
    <source>
        <dbReference type="PROSITE" id="PS51462"/>
    </source>
</evidence>
<dbReference type="STRING" id="400682.A0A1X7VMJ5"/>
<dbReference type="EnsemblMetazoa" id="XM_020008795.1">
    <property type="protein sequence ID" value="XP_019864354.1"/>
    <property type="gene ID" value="LOC109593752"/>
</dbReference>
<dbReference type="InParanoid" id="A0A1X7VMJ5"/>
<dbReference type="KEGG" id="aqu:109593752"/>
<dbReference type="PANTHER" id="PTHR12992:SF24">
    <property type="entry name" value="PEROXISOMAL COENZYME A DIPHOSPHATASE NUDT7"/>
    <property type="match status" value="1"/>
</dbReference>
<evidence type="ECO:0000256" key="6">
    <source>
        <dbReference type="ARBA" id="ARBA00023211"/>
    </source>
</evidence>
<dbReference type="AlphaFoldDB" id="A0A1X7VMJ5"/>
<reference evidence="8" key="2">
    <citation type="submission" date="2017-05" db="UniProtKB">
        <authorList>
            <consortium name="EnsemblMetazoa"/>
        </authorList>
    </citation>
    <scope>IDENTIFICATION</scope>
</reference>
<dbReference type="SUPFAM" id="SSF55811">
    <property type="entry name" value="Nudix"/>
    <property type="match status" value="1"/>
</dbReference>
<dbReference type="EnsemblMetazoa" id="Aqu2.1.40623_001">
    <property type="protein sequence ID" value="Aqu2.1.40623_001"/>
    <property type="gene ID" value="Aqu2.1.40623"/>
</dbReference>
<reference evidence="9" key="1">
    <citation type="journal article" date="2010" name="Nature">
        <title>The Amphimedon queenslandica genome and the evolution of animal complexity.</title>
        <authorList>
            <person name="Srivastava M."/>
            <person name="Simakov O."/>
            <person name="Chapman J."/>
            <person name="Fahey B."/>
            <person name="Gauthier M.E."/>
            <person name="Mitros T."/>
            <person name="Richards G.S."/>
            <person name="Conaco C."/>
            <person name="Dacre M."/>
            <person name="Hellsten U."/>
            <person name="Larroux C."/>
            <person name="Putnam N.H."/>
            <person name="Stanke M."/>
            <person name="Adamska M."/>
            <person name="Darling A."/>
            <person name="Degnan S.M."/>
            <person name="Oakley T.H."/>
            <person name="Plachetzki D.C."/>
            <person name="Zhai Y."/>
            <person name="Adamski M."/>
            <person name="Calcino A."/>
            <person name="Cummins S.F."/>
            <person name="Goodstein D.M."/>
            <person name="Harris C."/>
            <person name="Jackson D.J."/>
            <person name="Leys S.P."/>
            <person name="Shu S."/>
            <person name="Woodcroft B.J."/>
            <person name="Vervoort M."/>
            <person name="Kosik K.S."/>
            <person name="Manning G."/>
            <person name="Degnan B.M."/>
            <person name="Rokhsar D.S."/>
        </authorList>
    </citation>
    <scope>NUCLEOTIDE SEQUENCE [LARGE SCALE GENOMIC DNA]</scope>
</reference>
<evidence type="ECO:0000256" key="4">
    <source>
        <dbReference type="ARBA" id="ARBA00022801"/>
    </source>
</evidence>
<keyword evidence="9" id="KW-1185">Reference proteome</keyword>
<dbReference type="PROSITE" id="PS51462">
    <property type="entry name" value="NUDIX"/>
    <property type="match status" value="1"/>
</dbReference>
<organism evidence="8">
    <name type="scientific">Amphimedon queenslandica</name>
    <name type="common">Sponge</name>
    <dbReference type="NCBI Taxonomy" id="400682"/>
    <lineage>
        <taxon>Eukaryota</taxon>
        <taxon>Metazoa</taxon>
        <taxon>Porifera</taxon>
        <taxon>Demospongiae</taxon>
        <taxon>Heteroscleromorpha</taxon>
        <taxon>Haplosclerida</taxon>
        <taxon>Niphatidae</taxon>
        <taxon>Amphimedon</taxon>
    </lineage>
</organism>
<dbReference type="PANTHER" id="PTHR12992">
    <property type="entry name" value="NUDIX HYDROLASE"/>
    <property type="match status" value="1"/>
</dbReference>
<keyword evidence="4" id="KW-0378">Hydrolase</keyword>
<dbReference type="InterPro" id="IPR000086">
    <property type="entry name" value="NUDIX_hydrolase_dom"/>
</dbReference>
<dbReference type="Proteomes" id="UP000007879">
    <property type="component" value="Unassembled WGS sequence"/>
</dbReference>
<dbReference type="InterPro" id="IPR045121">
    <property type="entry name" value="CoAse"/>
</dbReference>
<gene>
    <name evidence="8" type="primary">109593752</name>
</gene>
<protein>
    <recommendedName>
        <fullName evidence="7">Nudix hydrolase domain-containing protein</fullName>
    </recommendedName>
</protein>
<sequence>MQKIKMASELYRRVKAAYDLHEKGGWYSHADLFPLVSKEHLSAPLLKKYFFKRRSCVLACIREEEDGELSVLLTVRSTTVSFKGQVCLPGGMEDESDGGSLIATALREADEEINLKQDQVNVIGLIPPFMVVNTIKSQVFPCYAVMATLAGKRNELQLIPNEDEVSDYFWMPLRSFISSGPHHQQIKSGALFGGDSRLSLDRFSYKSREGKLYQVMGLTARLCIVTAMVAFNEPPHWPLALQVCAPVEREEVHDERKGNLVPILRLPHNKYNLLPMKSKL</sequence>
<keyword evidence="6" id="KW-0464">Manganese</keyword>
<name>A0A1X7VMJ5_AMPQE</name>
<dbReference type="OrthoDB" id="206213at2759"/>
<evidence type="ECO:0000256" key="2">
    <source>
        <dbReference type="ARBA" id="ARBA00001946"/>
    </source>
</evidence>
<keyword evidence="5" id="KW-0460">Magnesium</keyword>
<evidence type="ECO:0000256" key="5">
    <source>
        <dbReference type="ARBA" id="ARBA00022842"/>
    </source>
</evidence>
<dbReference type="GO" id="GO:0010945">
    <property type="term" value="F:coenzyme A diphosphatase activity"/>
    <property type="evidence" value="ECO:0007669"/>
    <property type="project" value="InterPro"/>
</dbReference>
<dbReference type="CDD" id="cd03426">
    <property type="entry name" value="NUDIX_CoAse_Nudt7"/>
    <property type="match status" value="1"/>
</dbReference>
<evidence type="ECO:0000313" key="9">
    <source>
        <dbReference type="Proteomes" id="UP000007879"/>
    </source>
</evidence>
<dbReference type="GO" id="GO:0046872">
    <property type="term" value="F:metal ion binding"/>
    <property type="evidence" value="ECO:0007669"/>
    <property type="project" value="UniProtKB-KW"/>
</dbReference>